<dbReference type="SUPFAM" id="SSF49785">
    <property type="entry name" value="Galactose-binding domain-like"/>
    <property type="match status" value="1"/>
</dbReference>
<keyword evidence="2" id="KW-1185">Reference proteome</keyword>
<dbReference type="Proteomes" id="UP001208570">
    <property type="component" value="Unassembled WGS sequence"/>
</dbReference>
<evidence type="ECO:0000313" key="2">
    <source>
        <dbReference type="Proteomes" id="UP001208570"/>
    </source>
</evidence>
<evidence type="ECO:0008006" key="3">
    <source>
        <dbReference type="Google" id="ProtNLM"/>
    </source>
</evidence>
<gene>
    <name evidence="1" type="ORF">LSH36_726g00017</name>
</gene>
<accession>A0AAD9J1Z3</accession>
<evidence type="ECO:0000313" key="1">
    <source>
        <dbReference type="EMBL" id="KAK2144828.1"/>
    </source>
</evidence>
<reference evidence="1" key="1">
    <citation type="journal article" date="2023" name="Mol. Biol. Evol.">
        <title>Third-Generation Sequencing Reveals the Adaptive Role of the Epigenome in Three Deep-Sea Polychaetes.</title>
        <authorList>
            <person name="Perez M."/>
            <person name="Aroh O."/>
            <person name="Sun Y."/>
            <person name="Lan Y."/>
            <person name="Juniper S.K."/>
            <person name="Young C.R."/>
            <person name="Angers B."/>
            <person name="Qian P.Y."/>
        </authorList>
    </citation>
    <scope>NUCLEOTIDE SEQUENCE</scope>
    <source>
        <strain evidence="1">P08H-3</strain>
    </source>
</reference>
<comment type="caution">
    <text evidence="1">The sequence shown here is derived from an EMBL/GenBank/DDBJ whole genome shotgun (WGS) entry which is preliminary data.</text>
</comment>
<protein>
    <recommendedName>
        <fullName evidence="3">F5/8 type C domain-containing protein</fullName>
    </recommendedName>
</protein>
<sequence>MCNNCGVIGFFAWPGIHRDGIITQVISHNVYISTCERVCNLYNDCIGFNVNWTNATLEVEQCIFLTIAPSYHWNTVGIGHPQLAFYEKGYKPKNAALPITETTCVASAESKATRRCENVMDGDLEVPWTTNIVNGAQWIQLNFSTVYEIRRIDIYHRCRYGTQCSMLDLTFDGEEIVHISRTCTYYKHSKCTHLEPELYYVDMIPSSSARISCTKRCIAGNYWIGFNEILVWV</sequence>
<dbReference type="InterPro" id="IPR008979">
    <property type="entry name" value="Galactose-bd-like_sf"/>
</dbReference>
<dbReference type="EMBL" id="JAODUP010000726">
    <property type="protein sequence ID" value="KAK2144828.1"/>
    <property type="molecule type" value="Genomic_DNA"/>
</dbReference>
<organism evidence="1 2">
    <name type="scientific">Paralvinella palmiformis</name>
    <dbReference type="NCBI Taxonomy" id="53620"/>
    <lineage>
        <taxon>Eukaryota</taxon>
        <taxon>Metazoa</taxon>
        <taxon>Spiralia</taxon>
        <taxon>Lophotrochozoa</taxon>
        <taxon>Annelida</taxon>
        <taxon>Polychaeta</taxon>
        <taxon>Sedentaria</taxon>
        <taxon>Canalipalpata</taxon>
        <taxon>Terebellida</taxon>
        <taxon>Terebelliformia</taxon>
        <taxon>Alvinellidae</taxon>
        <taxon>Paralvinella</taxon>
    </lineage>
</organism>
<dbReference type="Gene3D" id="2.60.120.260">
    <property type="entry name" value="Galactose-binding domain-like"/>
    <property type="match status" value="1"/>
</dbReference>
<name>A0AAD9J1Z3_9ANNE</name>
<dbReference type="AlphaFoldDB" id="A0AAD9J1Z3"/>
<proteinExistence type="predicted"/>